<keyword evidence="3 10" id="KW-0240">DNA-directed RNA polymerase</keyword>
<dbReference type="Pfam" id="PF04560">
    <property type="entry name" value="RNA_pol_Rpb2_7"/>
    <property type="match status" value="1"/>
</dbReference>
<evidence type="ECO:0000256" key="7">
    <source>
        <dbReference type="ARBA" id="ARBA00026088"/>
    </source>
</evidence>
<protein>
    <recommendedName>
        <fullName evidence="10">DNA-directed RNA polymerase subunit beta</fullName>
        <ecNumber evidence="10">2.7.7.6</ecNumber>
    </recommendedName>
</protein>
<dbReference type="GO" id="GO:0006351">
    <property type="term" value="P:DNA-templated transcription"/>
    <property type="evidence" value="ECO:0007669"/>
    <property type="project" value="InterPro"/>
</dbReference>
<dbReference type="Gene3D" id="3.90.1110.10">
    <property type="entry name" value="RNA polymerase Rpb2, domain 2"/>
    <property type="match status" value="2"/>
</dbReference>
<dbReference type="Pfam" id="PF04561">
    <property type="entry name" value="RNA_pol_Rpb2_2"/>
    <property type="match status" value="1"/>
</dbReference>
<dbReference type="InterPro" id="IPR007120">
    <property type="entry name" value="DNA-dir_RNAP_su2_dom"/>
</dbReference>
<comment type="similarity">
    <text evidence="2 9">Belongs to the RNA polymerase beta chain family.</text>
</comment>
<dbReference type="Pfam" id="PF04565">
    <property type="entry name" value="RNA_pol_Rpb2_3"/>
    <property type="match status" value="1"/>
</dbReference>
<dbReference type="PANTHER" id="PTHR20856">
    <property type="entry name" value="DNA-DIRECTED RNA POLYMERASE I SUBUNIT 2"/>
    <property type="match status" value="1"/>
</dbReference>
<dbReference type="Gene3D" id="3.90.1100.10">
    <property type="match status" value="2"/>
</dbReference>
<evidence type="ECO:0000256" key="6">
    <source>
        <dbReference type="ARBA" id="ARBA00023163"/>
    </source>
</evidence>
<dbReference type="GeneID" id="40351354"/>
<dbReference type="InterPro" id="IPR007645">
    <property type="entry name" value="RNA_pol_Rpb2_3"/>
</dbReference>
<name>A0A4D6C3K1_9CHLO</name>
<evidence type="ECO:0000256" key="10">
    <source>
        <dbReference type="RuleBase" id="RU363031"/>
    </source>
</evidence>
<accession>A0A4D6C3K1</accession>
<comment type="subunit">
    <text evidence="7 10">In plastids the minimal PEP RNA polymerase catalytic core is composed of four subunits: alpha, beta, beta', and beta''. When a (nuclear-encoded) sigma factor is associated with the core the holoenzyme is formed, which can initiate transcription.</text>
</comment>
<evidence type="ECO:0000256" key="3">
    <source>
        <dbReference type="ARBA" id="ARBA00022478"/>
    </source>
</evidence>
<evidence type="ECO:0000256" key="1">
    <source>
        <dbReference type="ARBA" id="ARBA00004026"/>
    </source>
</evidence>
<dbReference type="InterPro" id="IPR007121">
    <property type="entry name" value="RNA_pol_bsu_CS"/>
</dbReference>
<feature type="domain" description="RNA polymerase Rpb2" evidence="12">
    <location>
        <begin position="1082"/>
        <end position="1157"/>
    </location>
</feature>
<evidence type="ECO:0000256" key="5">
    <source>
        <dbReference type="ARBA" id="ARBA00022695"/>
    </source>
</evidence>
<dbReference type="GO" id="GO:0003677">
    <property type="term" value="F:DNA binding"/>
    <property type="evidence" value="ECO:0007669"/>
    <property type="project" value="InterPro"/>
</dbReference>
<dbReference type="Gene3D" id="2.40.270.10">
    <property type="entry name" value="DNA-directed RNA polymerase, subunit 2, domain 6"/>
    <property type="match status" value="2"/>
</dbReference>
<keyword evidence="5 10" id="KW-0548">Nucleotidyltransferase</keyword>
<evidence type="ECO:0000313" key="15">
    <source>
        <dbReference type="EMBL" id="QBX98282.1"/>
    </source>
</evidence>
<comment type="function">
    <text evidence="1 10">DNA-dependent RNA polymerase catalyzes the transcription of DNA into RNA using the four ribonucleoside triphosphates as substrates.</text>
</comment>
<keyword evidence="15" id="KW-0150">Chloroplast</keyword>
<evidence type="ECO:0000259" key="14">
    <source>
        <dbReference type="Pfam" id="PF04565"/>
    </source>
</evidence>
<dbReference type="GO" id="GO:0032549">
    <property type="term" value="F:ribonucleoside binding"/>
    <property type="evidence" value="ECO:0007669"/>
    <property type="project" value="InterPro"/>
</dbReference>
<feature type="domain" description="RNA polymerase Rpb2" evidence="14">
    <location>
        <begin position="438"/>
        <end position="501"/>
    </location>
</feature>
<dbReference type="Gene3D" id="2.40.50.100">
    <property type="match status" value="1"/>
</dbReference>
<keyword evidence="4 10" id="KW-0808">Transferase</keyword>
<dbReference type="EMBL" id="MK085995">
    <property type="protein sequence ID" value="QBX98282.1"/>
    <property type="molecule type" value="Genomic_DNA"/>
</dbReference>
<evidence type="ECO:0000259" key="12">
    <source>
        <dbReference type="Pfam" id="PF04560"/>
    </source>
</evidence>
<evidence type="ECO:0000256" key="9">
    <source>
        <dbReference type="RuleBase" id="RU000434"/>
    </source>
</evidence>
<dbReference type="PROSITE" id="PS01166">
    <property type="entry name" value="RNA_POL_BETA"/>
    <property type="match status" value="1"/>
</dbReference>
<dbReference type="InterPro" id="IPR007642">
    <property type="entry name" value="RNA_pol_Rpb2_2"/>
</dbReference>
<dbReference type="Gene3D" id="2.40.50.150">
    <property type="match status" value="1"/>
</dbReference>
<evidence type="ECO:0000256" key="8">
    <source>
        <dbReference type="ARBA" id="ARBA00048552"/>
    </source>
</evidence>
<dbReference type="CDD" id="cd00653">
    <property type="entry name" value="RNA_pol_B_RPB2"/>
    <property type="match status" value="1"/>
</dbReference>
<dbReference type="Pfam" id="PF00562">
    <property type="entry name" value="RNA_pol_Rpb2_6"/>
    <property type="match status" value="1"/>
</dbReference>
<dbReference type="InterPro" id="IPR007641">
    <property type="entry name" value="RNA_pol_Rpb2_7"/>
</dbReference>
<organism evidence="15">
    <name type="scientific">Chloroparvula pacifica</name>
    <dbReference type="NCBI Taxonomy" id="1883388"/>
    <lineage>
        <taxon>Eukaryota</taxon>
        <taxon>Viridiplantae</taxon>
        <taxon>Chlorophyta</taxon>
        <taxon>Chloropicophyceae</taxon>
        <taxon>Chloropicales</taxon>
        <taxon>Chloropicaceae</taxon>
        <taxon>Chloroparvula</taxon>
    </lineage>
</organism>
<dbReference type="InterPro" id="IPR042107">
    <property type="entry name" value="DNA-dir_RNA_pol_bsu_ext_1_sf"/>
</dbReference>
<evidence type="ECO:0000259" key="11">
    <source>
        <dbReference type="Pfam" id="PF00562"/>
    </source>
</evidence>
<reference evidence="15" key="1">
    <citation type="journal article" date="2019" name="Genome Biol. Evol.">
        <title>Tracing the Evolution of the Plastome and Mitogenome in the Chloropicophyceae Uncovered Convergent tRNA Gene Losses and a Variant Plastid Genetic Code.</title>
        <authorList>
            <person name="Turmel M."/>
            <person name="Dos Santos A.L."/>
            <person name="Otis C."/>
            <person name="Sergerie R."/>
            <person name="Lemieux C."/>
        </authorList>
    </citation>
    <scope>NUCLEOTIDE SEQUENCE</scope>
</reference>
<dbReference type="InterPro" id="IPR037034">
    <property type="entry name" value="RNA_pol_Rpb2_2_sf"/>
</dbReference>
<geneLocation type="chloroplast" evidence="15"/>
<dbReference type="EC" id="2.7.7.6" evidence="10"/>
<keyword evidence="15" id="KW-0934">Plastid</keyword>
<dbReference type="AlphaFoldDB" id="A0A4D6C3K1"/>
<dbReference type="RefSeq" id="YP_009646545.1">
    <property type="nucleotide sequence ID" value="NC_042489.1"/>
</dbReference>
<dbReference type="Gene3D" id="3.90.1800.10">
    <property type="entry name" value="RNA polymerase alpha subunit dimerisation domain"/>
    <property type="match status" value="1"/>
</dbReference>
<dbReference type="InterPro" id="IPR037033">
    <property type="entry name" value="DNA-dir_RNAP_su2_hyb_sf"/>
</dbReference>
<evidence type="ECO:0000256" key="4">
    <source>
        <dbReference type="ARBA" id="ARBA00022679"/>
    </source>
</evidence>
<comment type="catalytic activity">
    <reaction evidence="8 10">
        <text>RNA(n) + a ribonucleoside 5'-triphosphate = RNA(n+1) + diphosphate</text>
        <dbReference type="Rhea" id="RHEA:21248"/>
        <dbReference type="Rhea" id="RHEA-COMP:14527"/>
        <dbReference type="Rhea" id="RHEA-COMP:17342"/>
        <dbReference type="ChEBI" id="CHEBI:33019"/>
        <dbReference type="ChEBI" id="CHEBI:61557"/>
        <dbReference type="ChEBI" id="CHEBI:140395"/>
        <dbReference type="EC" id="2.7.7.6"/>
    </reaction>
</comment>
<gene>
    <name evidence="15" type="primary">rpoB</name>
</gene>
<sequence>MKDQSIRYSIHDLAEAQRRNYVRFLTNGLKSELDHFPPIRVGWLELIFHSSTCQIRLPRERASQTIKKQGTISVSLYVAASLIDHYTGQIIHCWMPISRIPLILGAGGFYVRGIGWIVVHQIIRAPGPYNEILTNKNEKRQSEIILLSEVGSRIYIKHKTQDFTSLNLIQFFCNKYSDLFNNSEFIEVSWGADDTQKIPAALLLSALGLPSNLFSGVSNSYLTPKRALNLIKKNIIISNEIRNSNATHIYYSKRFSNKSGINEINFINQKSSANSKRFFGFILGSSDAIRAGFIGTTGRMRLNTRYGLSITDRRTINGQDLAYLVEEVYIAKIDNFKLQLDDRDNLKNRYLRSCGDLLQACWRCGFIKGRKLAIKKLVQFNIAQSRFSNEFRKNQYQRIQPIQFQINPINIIDAFRKPIEDEIRIFFSTNPLSQWWQYTNPLESLTHTRRCTSLGPGGLSRDRASIAVRNIHPSHFGRICPIETPEGKNVGVVNSPALGTRIDNYGFLLPPYFRVQHNSLVTNKNPVYLHPSIDAKGSWVTSNELIVSPSGKLPNRRQRSRYIERFSSISPHLIDLFGVTPPQMLSVGAGLIPFVEHNDGNRALMGSNMQRQALPLIQPERPIVGTGLEPIVASDSRATIRAIASGYVYWTTSHEIRVHSILHWRSGQFRTIKYKLGRYIPTPKGTFFDNRPWVEDGDWVQTGDLIADAAGCSHGDLALGRNLIIAYTPWEGYNYEDSVLINERLVHQDLITSIHIKPYTATLPEVYSNIYNQAIGNYALPPSLSGHYDIIHGKIPGTFLTRLGVLRKHQKQLDKDGVIHIGSWVKPGNILIGIIELLERKKPVSGARQLVIDILGDEESRRYRDHSLRVPNFVQGRVIDVRGTRPSWSRLMGSHKESIHPSTELVVYIAQRCQIRVGDKIAGRHGNKGVIAKIVPQQDIPYLASGLSIDIVLNPLGVPSRMNVGQIYEGILGLAGRLLGQHYRVIPFDEIYGSETSYGLVHGKLLEAQQRLGLSWIFNPQAPGKTYLFDGRTGEPLEQLVLLTTSYILKLEHRVDEKIHARTTGPYALSTQQPVRGRSRQGGQRLGEIEVWALEGFGASYTLHEILTTKSDDIKSRRAISIRLSKGIYGFRPQFQSQSEAFKVLILELRSLCLNLTDSETDPSDFN</sequence>
<feature type="domain" description="DNA-directed RNA polymerase subunit 2 hybrid-binding" evidence="11">
    <location>
        <begin position="687"/>
        <end position="1080"/>
    </location>
</feature>
<feature type="domain" description="RNA polymerase Rpb2" evidence="13">
    <location>
        <begin position="193"/>
        <end position="352"/>
    </location>
</feature>
<evidence type="ECO:0000256" key="2">
    <source>
        <dbReference type="ARBA" id="ARBA00006835"/>
    </source>
</evidence>
<evidence type="ECO:0000259" key="13">
    <source>
        <dbReference type="Pfam" id="PF04561"/>
    </source>
</evidence>
<dbReference type="InterPro" id="IPR015712">
    <property type="entry name" value="DNA-dir_RNA_pol_su2"/>
</dbReference>
<dbReference type="SUPFAM" id="SSF64484">
    <property type="entry name" value="beta and beta-prime subunits of DNA dependent RNA-polymerase"/>
    <property type="match status" value="1"/>
</dbReference>
<dbReference type="GO" id="GO:0000428">
    <property type="term" value="C:DNA-directed RNA polymerase complex"/>
    <property type="evidence" value="ECO:0007669"/>
    <property type="project" value="UniProtKB-KW"/>
</dbReference>
<dbReference type="InterPro" id="IPR014724">
    <property type="entry name" value="RNA_pol_RPB2_OB-fold"/>
</dbReference>
<dbReference type="GO" id="GO:0003899">
    <property type="term" value="F:DNA-directed RNA polymerase activity"/>
    <property type="evidence" value="ECO:0007669"/>
    <property type="project" value="UniProtKB-EC"/>
</dbReference>
<dbReference type="Gene3D" id="2.30.150.10">
    <property type="entry name" value="DNA-directed RNA polymerase, beta subunit, external 1 domain"/>
    <property type="match status" value="1"/>
</dbReference>
<keyword evidence="6 10" id="KW-0804">Transcription</keyword>
<proteinExistence type="inferred from homology"/>